<dbReference type="InterPro" id="IPR050181">
    <property type="entry name" value="Cold_shock_domain"/>
</dbReference>
<accession>A0ABM9ATB2</accession>
<dbReference type="PROSITE" id="PS51857">
    <property type="entry name" value="CSD_2"/>
    <property type="match status" value="1"/>
</dbReference>
<dbReference type="InterPro" id="IPR012156">
    <property type="entry name" value="Cold_shock_CspA"/>
</dbReference>
<dbReference type="RefSeq" id="WP_238807093.1">
    <property type="nucleotide sequence ID" value="NZ_CAKLPY010000002.1"/>
</dbReference>
<dbReference type="SMART" id="SM00357">
    <property type="entry name" value="CSP"/>
    <property type="match status" value="1"/>
</dbReference>
<keyword evidence="6" id="KW-1185">Reference proteome</keyword>
<dbReference type="PRINTS" id="PR00050">
    <property type="entry name" value="COLDSHOCK"/>
</dbReference>
<evidence type="ECO:0000313" key="6">
    <source>
        <dbReference type="Proteomes" id="UP000837932"/>
    </source>
</evidence>
<dbReference type="SUPFAM" id="SSF50249">
    <property type="entry name" value="Nucleic acid-binding proteins"/>
    <property type="match status" value="1"/>
</dbReference>
<keyword evidence="2" id="KW-0963">Cytoplasm</keyword>
<dbReference type="EMBL" id="CAKLPY010000002">
    <property type="protein sequence ID" value="CAH0996537.1"/>
    <property type="molecule type" value="Genomic_DNA"/>
</dbReference>
<dbReference type="PIRSF" id="PIRSF002599">
    <property type="entry name" value="Cold_shock_A"/>
    <property type="match status" value="1"/>
</dbReference>
<dbReference type="InterPro" id="IPR011129">
    <property type="entry name" value="CSD"/>
</dbReference>
<dbReference type="PANTHER" id="PTHR11544">
    <property type="entry name" value="COLD SHOCK DOMAIN CONTAINING PROTEINS"/>
    <property type="match status" value="1"/>
</dbReference>
<comment type="subcellular location">
    <subcellularLocation>
        <location evidence="1 3">Cytoplasm</location>
    </subcellularLocation>
</comment>
<proteinExistence type="predicted"/>
<evidence type="ECO:0000256" key="1">
    <source>
        <dbReference type="ARBA" id="ARBA00004496"/>
    </source>
</evidence>
<protein>
    <submittedName>
        <fullName evidence="5">Cold shock-like protein CspC</fullName>
    </submittedName>
</protein>
<gene>
    <name evidence="5" type="primary">cspC_2</name>
    <name evidence="5" type="ORF">EMA8858_02669</name>
</gene>
<organism evidence="5 6">
    <name type="scientific">Emticicia aquatica</name>
    <dbReference type="NCBI Taxonomy" id="1681835"/>
    <lineage>
        <taxon>Bacteria</taxon>
        <taxon>Pseudomonadati</taxon>
        <taxon>Bacteroidota</taxon>
        <taxon>Cytophagia</taxon>
        <taxon>Cytophagales</taxon>
        <taxon>Leadbetterellaceae</taxon>
        <taxon>Emticicia</taxon>
    </lineage>
</organism>
<reference evidence="5" key="1">
    <citation type="submission" date="2021-12" db="EMBL/GenBank/DDBJ databases">
        <authorList>
            <person name="Rodrigo-Torres L."/>
            <person name="Arahal R. D."/>
            <person name="Lucena T."/>
        </authorList>
    </citation>
    <scope>NUCLEOTIDE SEQUENCE</scope>
    <source>
        <strain evidence="5">CECT 8858</strain>
    </source>
</reference>
<dbReference type="Gene3D" id="2.40.50.140">
    <property type="entry name" value="Nucleic acid-binding proteins"/>
    <property type="match status" value="1"/>
</dbReference>
<evidence type="ECO:0000313" key="5">
    <source>
        <dbReference type="EMBL" id="CAH0996537.1"/>
    </source>
</evidence>
<comment type="caution">
    <text evidence="5">The sequence shown here is derived from an EMBL/GenBank/DDBJ whole genome shotgun (WGS) entry which is preliminary data.</text>
</comment>
<evidence type="ECO:0000256" key="2">
    <source>
        <dbReference type="ARBA" id="ARBA00022490"/>
    </source>
</evidence>
<feature type="domain" description="CSD" evidence="4">
    <location>
        <begin position="1"/>
        <end position="62"/>
    </location>
</feature>
<dbReference type="InterPro" id="IPR019844">
    <property type="entry name" value="CSD_CS"/>
</dbReference>
<evidence type="ECO:0000256" key="3">
    <source>
        <dbReference type="RuleBase" id="RU000408"/>
    </source>
</evidence>
<name>A0ABM9ATB2_9BACT</name>
<dbReference type="InterPro" id="IPR012340">
    <property type="entry name" value="NA-bd_OB-fold"/>
</dbReference>
<sequence>MQEGTVKFFNDTKGFGFITPANGGADIFVHSSGLTSPIQEGDRVSFEMQDGPKGPSAIHVMII</sequence>
<dbReference type="Pfam" id="PF00313">
    <property type="entry name" value="CSD"/>
    <property type="match status" value="1"/>
</dbReference>
<dbReference type="CDD" id="cd04458">
    <property type="entry name" value="CSP_CDS"/>
    <property type="match status" value="1"/>
</dbReference>
<dbReference type="Proteomes" id="UP000837932">
    <property type="component" value="Unassembled WGS sequence"/>
</dbReference>
<dbReference type="InterPro" id="IPR002059">
    <property type="entry name" value="CSP_DNA-bd"/>
</dbReference>
<evidence type="ECO:0000259" key="4">
    <source>
        <dbReference type="PROSITE" id="PS51857"/>
    </source>
</evidence>
<dbReference type="PROSITE" id="PS00352">
    <property type="entry name" value="CSD_1"/>
    <property type="match status" value="1"/>
</dbReference>